<dbReference type="Gene3D" id="3.10.560.10">
    <property type="entry name" value="Outer membrane lipoprotein wza domain like"/>
    <property type="match status" value="1"/>
</dbReference>
<evidence type="ECO:0000313" key="1">
    <source>
        <dbReference type="EMBL" id="KKM75469.1"/>
    </source>
</evidence>
<proteinExistence type="predicted"/>
<dbReference type="EMBL" id="LAZR01008971">
    <property type="protein sequence ID" value="KKM75469.1"/>
    <property type="molecule type" value="Genomic_DNA"/>
</dbReference>
<protein>
    <recommendedName>
        <fullName evidence="2">Soluble ligand binding domain-containing protein</fullName>
    </recommendedName>
</protein>
<gene>
    <name evidence="1" type="ORF">LCGC14_1389910</name>
</gene>
<evidence type="ECO:0008006" key="2">
    <source>
        <dbReference type="Google" id="ProtNLM"/>
    </source>
</evidence>
<dbReference type="AlphaFoldDB" id="A0A0F9K094"/>
<comment type="caution">
    <text evidence="1">The sequence shown here is derived from an EMBL/GenBank/DDBJ whole genome shotgun (WGS) entry which is preliminary data.</text>
</comment>
<accession>A0A0F9K094</accession>
<name>A0A0F9K094_9ZZZZ</name>
<sequence length="145" mass="15161">MGGESRSIGWKGIPILLALLLAGGAAAMPAYDGPFAVRTLTDKPIVFGQVGIPGTTVEPGTDLITALAKARGTRLTAAEARSYVVCPGEKPKRVDIEALKKGDWSQNITLRGGCVVVVPKSIPAFIRTLLPMSDVGTSAYILLND</sequence>
<reference evidence="1" key="1">
    <citation type="journal article" date="2015" name="Nature">
        <title>Complex archaea that bridge the gap between prokaryotes and eukaryotes.</title>
        <authorList>
            <person name="Spang A."/>
            <person name="Saw J.H."/>
            <person name="Jorgensen S.L."/>
            <person name="Zaremba-Niedzwiedzka K."/>
            <person name="Martijn J."/>
            <person name="Lind A.E."/>
            <person name="van Eijk R."/>
            <person name="Schleper C."/>
            <person name="Guy L."/>
            <person name="Ettema T.J."/>
        </authorList>
    </citation>
    <scope>NUCLEOTIDE SEQUENCE</scope>
</reference>
<organism evidence="1">
    <name type="scientific">marine sediment metagenome</name>
    <dbReference type="NCBI Taxonomy" id="412755"/>
    <lineage>
        <taxon>unclassified sequences</taxon>
        <taxon>metagenomes</taxon>
        <taxon>ecological metagenomes</taxon>
    </lineage>
</organism>